<dbReference type="Pfam" id="PF13673">
    <property type="entry name" value="Acetyltransf_10"/>
    <property type="match status" value="1"/>
</dbReference>
<dbReference type="AlphaFoldDB" id="A0A0S1YU55"/>
<dbReference type="Proteomes" id="UP000067061">
    <property type="component" value="Chromosome"/>
</dbReference>
<name>A0A0S1YU55_FUSNP</name>
<gene>
    <name evidence="3" type="ORF">CBG52_10210</name>
    <name evidence="4" type="ORF">CBG56_00665</name>
    <name evidence="2" type="ORF">RO02_04720</name>
</gene>
<evidence type="ECO:0000313" key="4">
    <source>
        <dbReference type="EMBL" id="PHI17527.1"/>
    </source>
</evidence>
<dbReference type="PANTHER" id="PTHR43233">
    <property type="entry name" value="FAMILY N-ACETYLTRANSFERASE, PUTATIVE (AFU_ORTHOLOGUE AFUA_6G03350)-RELATED"/>
    <property type="match status" value="1"/>
</dbReference>
<proteinExistence type="predicted"/>
<dbReference type="EMBL" id="NIRO01000001">
    <property type="protein sequence ID" value="PHI17527.1"/>
    <property type="molecule type" value="Genomic_DNA"/>
</dbReference>
<protein>
    <submittedName>
        <fullName evidence="2 3">Acetyltransferase</fullName>
    </submittedName>
</protein>
<evidence type="ECO:0000313" key="2">
    <source>
        <dbReference type="EMBL" id="ALM93946.1"/>
    </source>
</evidence>
<organism evidence="3 6">
    <name type="scientific">Fusobacterium nucleatum subsp. polymorphum</name>
    <name type="common">Fusobacterium polymorphum</name>
    <dbReference type="NCBI Taxonomy" id="76857"/>
    <lineage>
        <taxon>Bacteria</taxon>
        <taxon>Fusobacteriati</taxon>
        <taxon>Fusobacteriota</taxon>
        <taxon>Fusobacteriia</taxon>
        <taxon>Fusobacteriales</taxon>
        <taxon>Fusobacteriaceae</taxon>
        <taxon>Fusobacterium</taxon>
    </lineage>
</organism>
<dbReference type="InterPro" id="IPR016181">
    <property type="entry name" value="Acyl_CoA_acyltransferase"/>
</dbReference>
<dbReference type="Proteomes" id="UP000224507">
    <property type="component" value="Unassembled WGS sequence"/>
</dbReference>
<feature type="domain" description="N-acetyltransferase" evidence="1">
    <location>
        <begin position="2"/>
        <end position="131"/>
    </location>
</feature>
<dbReference type="CDD" id="cd04301">
    <property type="entry name" value="NAT_SF"/>
    <property type="match status" value="1"/>
</dbReference>
<dbReference type="PANTHER" id="PTHR43233:SF1">
    <property type="entry name" value="FAMILY N-ACETYLTRANSFERASE, PUTATIVE (AFU_ORTHOLOGUE AFUA_6G03350)-RELATED"/>
    <property type="match status" value="1"/>
</dbReference>
<dbReference type="RefSeq" id="WP_060496138.1">
    <property type="nucleotide sequence ID" value="NZ_CP013121.1"/>
</dbReference>
<dbReference type="EMBL" id="CP013121">
    <property type="protein sequence ID" value="ALM93946.1"/>
    <property type="molecule type" value="Genomic_DNA"/>
</dbReference>
<dbReference type="Gene3D" id="3.40.630.30">
    <property type="match status" value="1"/>
</dbReference>
<dbReference type="Proteomes" id="UP000221504">
    <property type="component" value="Unassembled WGS sequence"/>
</dbReference>
<evidence type="ECO:0000313" key="5">
    <source>
        <dbReference type="Proteomes" id="UP000067061"/>
    </source>
</evidence>
<accession>A0A0S1YU55</accession>
<evidence type="ECO:0000313" key="3">
    <source>
        <dbReference type="EMBL" id="PHI08518.1"/>
    </source>
</evidence>
<evidence type="ECO:0000259" key="1">
    <source>
        <dbReference type="PROSITE" id="PS51186"/>
    </source>
</evidence>
<reference evidence="4 7" key="3">
    <citation type="submission" date="2017-06" db="EMBL/GenBank/DDBJ databases">
        <title>Draft genome sequence of Fusobacterium nucleatum subsp. polymorphum KCOM 1274 (=ChDC F309).</title>
        <authorList>
            <person name="Kook J.-K."/>
            <person name="Park S.-N."/>
            <person name="Lim Y.K."/>
            <person name="Roh H."/>
        </authorList>
    </citation>
    <scope>NUCLEOTIDE SEQUENCE [LARGE SCALE GENOMIC DNA]</scope>
    <source>
        <strain evidence="4">KCOM 1274</strain>
        <strain evidence="7">KCOM 1274 (ChDC F309)</strain>
    </source>
</reference>
<dbReference type="PROSITE" id="PS51186">
    <property type="entry name" value="GNAT"/>
    <property type="match status" value="1"/>
</dbReference>
<dbReference type="SUPFAM" id="SSF55729">
    <property type="entry name" value="Acyl-CoA N-acyltransferases (Nat)"/>
    <property type="match status" value="1"/>
</dbReference>
<reference evidence="2 5" key="1">
    <citation type="submission" date="2015-11" db="EMBL/GenBank/DDBJ databases">
        <authorList>
            <person name="Kook J.-K."/>
            <person name="Park S.-N."/>
            <person name="Lim Y.K."/>
            <person name="Jo E."/>
        </authorList>
    </citation>
    <scope>NUCLEOTIDE SEQUENCE [LARGE SCALE GENOMIC DNA]</scope>
    <source>
        <strain evidence="2 5">ChDC F306</strain>
    </source>
</reference>
<evidence type="ECO:0000313" key="7">
    <source>
        <dbReference type="Proteomes" id="UP000224507"/>
    </source>
</evidence>
<sequence>MITYEIAKNFDIEKIIEVFESSGIVRPTKEKERIKSMFENANLIYFAYDNGELIGLTRCVTDFSYCCYLSDLAVKKDYQKQGIGKMLIEKVREHIGEKVALILLSANSAMDYYPKINFEKADNAFIIKRKS</sequence>
<dbReference type="InterPro" id="IPR053144">
    <property type="entry name" value="Acetyltransferase_Butenolide"/>
</dbReference>
<evidence type="ECO:0000313" key="6">
    <source>
        <dbReference type="Proteomes" id="UP000221504"/>
    </source>
</evidence>
<dbReference type="GO" id="GO:0016747">
    <property type="term" value="F:acyltransferase activity, transferring groups other than amino-acyl groups"/>
    <property type="evidence" value="ECO:0007669"/>
    <property type="project" value="InterPro"/>
</dbReference>
<reference evidence="3 6" key="2">
    <citation type="submission" date="2017-06" db="EMBL/GenBank/DDBJ databases">
        <title>Draft genome sequence of Fusobacterium nucleatum subsp. polymorphum KCOM 1267 (=ChDC F290).</title>
        <authorList>
            <person name="Kook J.-K."/>
            <person name="Park S.-N."/>
            <person name="Lim Y.K."/>
            <person name="Roh H."/>
        </authorList>
    </citation>
    <scope>NUCLEOTIDE SEQUENCE [LARGE SCALE GENOMIC DNA]</scope>
    <source>
        <strain evidence="3">KCOM 1267</strain>
        <strain evidence="6">KCOM 1267(ChDC F290)</strain>
    </source>
</reference>
<keyword evidence="3" id="KW-0808">Transferase</keyword>
<dbReference type="InterPro" id="IPR000182">
    <property type="entry name" value="GNAT_dom"/>
</dbReference>
<dbReference type="EMBL" id="NIRM01000002">
    <property type="protein sequence ID" value="PHI08518.1"/>
    <property type="molecule type" value="Genomic_DNA"/>
</dbReference>